<dbReference type="Proteomes" id="UP000032360">
    <property type="component" value="Unassembled WGS sequence"/>
</dbReference>
<dbReference type="PROSITE" id="PS51387">
    <property type="entry name" value="FAD_PCMH"/>
    <property type="match status" value="1"/>
</dbReference>
<dbReference type="InterPro" id="IPR010031">
    <property type="entry name" value="FAD_lactone_oxidase-like"/>
</dbReference>
<sequence>MKTQRQLLNGWGRTQKVTSEVVDLKQITDTENIFSEANGAGVIARGMGRAYGDAAQIAGGRVVIQEDRIDDSQLSGNHLTVHGGVSLNSILNSYVPKGYFVPVTPGTRYVSVGGAIAADIHGKNHHLDGTFTNHVSQFELITPTGTHQIDKDLDEDIFWATAGGMGLTGIIVKATFEMIPIESAYIKMETRRCTNLDELMAVMLGSDDKFRYSVAWIDLMAKGGDIGRSVLTRGDHAILDELHGKRAEQPLKYVANTKLEAPKWIPTGTLNTVSIKAFNELWYRKAPKLRQDQIATLASFFHPLDGVGSWNRIYGNSGFLQYQFVVPNGQEETLRKIVERLSAAGVASFLAVLKRFGAENKGLLSFPRPGWTLALDIPIGQENLSSLLNELDDEVLGVGGRIYLAKDSRASGPTIHKMYPEIDKFAMIKSKLDPNGLIKSDLSRRLGLI</sequence>
<dbReference type="Gene3D" id="3.30.465.10">
    <property type="match status" value="1"/>
</dbReference>
<dbReference type="InterPro" id="IPR016169">
    <property type="entry name" value="FAD-bd_PCMH_sub2"/>
</dbReference>
<dbReference type="InterPro" id="IPR006094">
    <property type="entry name" value="Oxid_FAD_bind_N"/>
</dbReference>
<dbReference type="RefSeq" id="WP_052605297.1">
    <property type="nucleotide sequence ID" value="NZ_JXYS01000035.1"/>
</dbReference>
<proteinExistence type="predicted"/>
<gene>
    <name evidence="2" type="primary">dprE1</name>
    <name evidence="2" type="ORF">AXFE_15720</name>
</gene>
<dbReference type="Pfam" id="PF01565">
    <property type="entry name" value="FAD_binding_4"/>
    <property type="match status" value="1"/>
</dbReference>
<dbReference type="SUPFAM" id="SSF56176">
    <property type="entry name" value="FAD-binding/transporter-associated domain-like"/>
    <property type="match status" value="1"/>
</dbReference>
<keyword evidence="2" id="KW-0560">Oxidoreductase</keyword>
<dbReference type="EMBL" id="JXYS01000035">
    <property type="protein sequence ID" value="KJF17585.1"/>
    <property type="molecule type" value="Genomic_DNA"/>
</dbReference>
<dbReference type="InterPro" id="IPR016166">
    <property type="entry name" value="FAD-bd_PCMH"/>
</dbReference>
<evidence type="ECO:0000313" key="3">
    <source>
        <dbReference type="Proteomes" id="UP000032360"/>
    </source>
</evidence>
<dbReference type="GO" id="GO:0071949">
    <property type="term" value="F:FAD binding"/>
    <property type="evidence" value="ECO:0007669"/>
    <property type="project" value="InterPro"/>
</dbReference>
<keyword evidence="3" id="KW-1185">Reference proteome</keyword>
<dbReference type="PANTHER" id="PTHR43762">
    <property type="entry name" value="L-GULONOLACTONE OXIDASE"/>
    <property type="match status" value="1"/>
</dbReference>
<accession>A0A0D8HHW4</accession>
<dbReference type="OrthoDB" id="143770at2"/>
<evidence type="ECO:0000259" key="1">
    <source>
        <dbReference type="PROSITE" id="PS51387"/>
    </source>
</evidence>
<organism evidence="2 3">
    <name type="scientific">Acidithrix ferrooxidans</name>
    <dbReference type="NCBI Taxonomy" id="1280514"/>
    <lineage>
        <taxon>Bacteria</taxon>
        <taxon>Bacillati</taxon>
        <taxon>Actinomycetota</taxon>
        <taxon>Acidimicrobiia</taxon>
        <taxon>Acidimicrobiales</taxon>
        <taxon>Acidimicrobiaceae</taxon>
        <taxon>Acidithrix</taxon>
    </lineage>
</organism>
<dbReference type="GO" id="GO:0016899">
    <property type="term" value="F:oxidoreductase activity, acting on the CH-OH group of donors, oxygen as acceptor"/>
    <property type="evidence" value="ECO:0007669"/>
    <property type="project" value="InterPro"/>
</dbReference>
<feature type="domain" description="FAD-binding PCMH-type" evidence="1">
    <location>
        <begin position="14"/>
        <end position="181"/>
    </location>
</feature>
<reference evidence="2 3" key="1">
    <citation type="submission" date="2015-01" db="EMBL/GenBank/DDBJ databases">
        <title>Draft genome of the acidophilic iron oxidizer Acidithrix ferrooxidans strain Py-F3.</title>
        <authorList>
            <person name="Poehlein A."/>
            <person name="Eisen S."/>
            <person name="Schloemann M."/>
            <person name="Johnson B.D."/>
            <person name="Daniel R."/>
            <person name="Muehling M."/>
        </authorList>
    </citation>
    <scope>NUCLEOTIDE SEQUENCE [LARGE SCALE GENOMIC DNA]</scope>
    <source>
        <strain evidence="2 3">Py-F3</strain>
    </source>
</reference>
<dbReference type="PATRIC" id="fig|1280514.3.peg.2067"/>
<evidence type="ECO:0000313" key="2">
    <source>
        <dbReference type="EMBL" id="KJF17585.1"/>
    </source>
</evidence>
<dbReference type="STRING" id="1280514.AXFE_15720"/>
<dbReference type="PANTHER" id="PTHR43762:SF1">
    <property type="entry name" value="D-ARABINONO-1,4-LACTONE OXIDASE"/>
    <property type="match status" value="1"/>
</dbReference>
<dbReference type="AlphaFoldDB" id="A0A0D8HHW4"/>
<protein>
    <submittedName>
        <fullName evidence="2">Putative decaprenylphosphoryl-beta-D-ribose oxidase</fullName>
        <ecNumber evidence="2">1.-.-.-</ecNumber>
    </submittedName>
</protein>
<dbReference type="InterPro" id="IPR036318">
    <property type="entry name" value="FAD-bd_PCMH-like_sf"/>
</dbReference>
<name>A0A0D8HHW4_9ACTN</name>
<comment type="caution">
    <text evidence="2">The sequence shown here is derived from an EMBL/GenBank/DDBJ whole genome shotgun (WGS) entry which is preliminary data.</text>
</comment>
<dbReference type="EC" id="1.-.-.-" evidence="2"/>